<protein>
    <recommendedName>
        <fullName evidence="3 7">Aspartate carbamoyltransferase regulatory chain</fullName>
    </recommendedName>
</protein>
<sequence>MSEKLTVSKIRHGTVIDHIPAGRALTVLRILKLTDRSGLRIAVLMNVESMKLGIKDIVKIDGKVLDTEELNKIALVAPTATINIIRDYKVESKFRVQVPKLIEGLVNCVNATCITNKEREPATPRFALIADNPVVLQCLYCGRYLKGEDIVRQLVE</sequence>
<dbReference type="Pfam" id="PF01948">
    <property type="entry name" value="PyrI"/>
    <property type="match status" value="1"/>
</dbReference>
<dbReference type="SUPFAM" id="SSF54893">
    <property type="entry name" value="Aspartate carbamoyltransferase, Regulatory-chain, N-terminal domain"/>
    <property type="match status" value="1"/>
</dbReference>
<dbReference type="GO" id="GO:0006221">
    <property type="term" value="P:pyrimidine nucleotide biosynthetic process"/>
    <property type="evidence" value="ECO:0007669"/>
    <property type="project" value="UniProtKB-UniRule"/>
</dbReference>
<dbReference type="GO" id="GO:0009347">
    <property type="term" value="C:aspartate carbamoyltransferase complex"/>
    <property type="evidence" value="ECO:0007669"/>
    <property type="project" value="InterPro"/>
</dbReference>
<evidence type="ECO:0000256" key="4">
    <source>
        <dbReference type="ARBA" id="ARBA00022723"/>
    </source>
</evidence>
<dbReference type="PANTHER" id="PTHR35805:SF1">
    <property type="entry name" value="ASPARTATE CARBAMOYLTRANSFERASE REGULATORY CHAIN"/>
    <property type="match status" value="1"/>
</dbReference>
<evidence type="ECO:0000256" key="3">
    <source>
        <dbReference type="ARBA" id="ARBA00021764"/>
    </source>
</evidence>
<dbReference type="EMBL" id="DRZC01000005">
    <property type="protein sequence ID" value="HHQ79900.1"/>
    <property type="molecule type" value="Genomic_DNA"/>
</dbReference>
<dbReference type="HAMAP" id="MF_00002">
    <property type="entry name" value="Asp_carb_tr_reg"/>
    <property type="match status" value="1"/>
</dbReference>
<dbReference type="GO" id="GO:0046872">
    <property type="term" value="F:metal ion binding"/>
    <property type="evidence" value="ECO:0007669"/>
    <property type="project" value="UniProtKB-KW"/>
</dbReference>
<dbReference type="Gene3D" id="2.30.30.20">
    <property type="entry name" value="Aspartate carbamoyltransferase regulatory subunit, C-terminal domain"/>
    <property type="match status" value="1"/>
</dbReference>
<dbReference type="NCBIfam" id="TIGR00240">
    <property type="entry name" value="ATCase_reg"/>
    <property type="match status" value="1"/>
</dbReference>
<feature type="domain" description="Aspartate carbamoyltransferase regulatory subunit N-terminal" evidence="8">
    <location>
        <begin position="5"/>
        <end position="97"/>
    </location>
</feature>
<keyword evidence="6 7" id="KW-0665">Pyrimidine biosynthesis</keyword>
<dbReference type="InterPro" id="IPR036793">
    <property type="entry name" value="Asp_carbatrfase_reg_N_sf"/>
</dbReference>
<comment type="function">
    <text evidence="1 7">Involved in allosteric regulation of aspartate carbamoyltransferase.</text>
</comment>
<dbReference type="Pfam" id="PF02748">
    <property type="entry name" value="PyrI_C"/>
    <property type="match status" value="1"/>
</dbReference>
<keyword evidence="5 7" id="KW-0862">Zinc</keyword>
<accession>A0A7J3ZKC4</accession>
<evidence type="ECO:0000256" key="1">
    <source>
        <dbReference type="ARBA" id="ARBA00002565"/>
    </source>
</evidence>
<dbReference type="InterPro" id="IPR020542">
    <property type="entry name" value="Asp_carbamoyltrfase_reg_C"/>
</dbReference>
<comment type="similarity">
    <text evidence="2 7">Belongs to the PyrI family.</text>
</comment>
<gene>
    <name evidence="7" type="primary">pyrI</name>
    <name evidence="10" type="ORF">ENM78_00320</name>
</gene>
<evidence type="ECO:0000256" key="5">
    <source>
        <dbReference type="ARBA" id="ARBA00022833"/>
    </source>
</evidence>
<keyword evidence="4 7" id="KW-0479">Metal-binding</keyword>
<evidence type="ECO:0000256" key="7">
    <source>
        <dbReference type="HAMAP-Rule" id="MF_00002"/>
    </source>
</evidence>
<dbReference type="InterPro" id="IPR020545">
    <property type="entry name" value="Asp_carbamoyltransf_reg_N"/>
</dbReference>
<evidence type="ECO:0000313" key="10">
    <source>
        <dbReference type="EMBL" id="HHQ79900.1"/>
    </source>
</evidence>
<dbReference type="GO" id="GO:0016740">
    <property type="term" value="F:transferase activity"/>
    <property type="evidence" value="ECO:0007669"/>
    <property type="project" value="UniProtKB-KW"/>
</dbReference>
<evidence type="ECO:0000259" key="9">
    <source>
        <dbReference type="Pfam" id="PF02748"/>
    </source>
</evidence>
<reference evidence="10" key="1">
    <citation type="journal article" date="2020" name="mSystems">
        <title>Genome- and Community-Level Interaction Insights into Carbon Utilization and Element Cycling Functions of Hydrothermarchaeota in Hydrothermal Sediment.</title>
        <authorList>
            <person name="Zhou Z."/>
            <person name="Liu Y."/>
            <person name="Xu W."/>
            <person name="Pan J."/>
            <person name="Luo Z.H."/>
            <person name="Li M."/>
        </authorList>
    </citation>
    <scope>NUCLEOTIDE SEQUENCE [LARGE SCALE GENOMIC DNA]</scope>
    <source>
        <strain evidence="10">SpSt-1116</strain>
    </source>
</reference>
<comment type="caution">
    <text evidence="10">The sequence shown here is derived from an EMBL/GenBank/DDBJ whole genome shotgun (WGS) entry which is preliminary data.</text>
</comment>
<dbReference type="InterPro" id="IPR036792">
    <property type="entry name" value="Asp_carbatrfase_reg_C_sf"/>
</dbReference>
<dbReference type="GO" id="GO:0006207">
    <property type="term" value="P:'de novo' pyrimidine nucleobase biosynthetic process"/>
    <property type="evidence" value="ECO:0007669"/>
    <property type="project" value="InterPro"/>
</dbReference>
<feature type="binding site" evidence="7">
    <location>
        <position position="113"/>
    </location>
    <ligand>
        <name>Zn(2+)</name>
        <dbReference type="ChEBI" id="CHEBI:29105"/>
    </ligand>
</feature>
<name>A0A7J3ZKC4_9CREN</name>
<dbReference type="InterPro" id="IPR002801">
    <property type="entry name" value="Asp_carbamoylTrfase_reg"/>
</dbReference>
<proteinExistence type="inferred from homology"/>
<feature type="binding site" evidence="7">
    <location>
        <position position="141"/>
    </location>
    <ligand>
        <name>Zn(2+)</name>
        <dbReference type="ChEBI" id="CHEBI:29105"/>
    </ligand>
</feature>
<dbReference type="PANTHER" id="PTHR35805">
    <property type="entry name" value="ASPARTATE CARBAMOYLTRANSFERASE REGULATORY CHAIN"/>
    <property type="match status" value="1"/>
</dbReference>
<dbReference type="Gene3D" id="3.30.70.140">
    <property type="entry name" value="Aspartate carbamoyltransferase regulatory subunit, N-terminal domain"/>
    <property type="match status" value="1"/>
</dbReference>
<dbReference type="SUPFAM" id="SSF57825">
    <property type="entry name" value="Aspartate carbamoyltransferase, Regulatory-chain, C-terminal domain"/>
    <property type="match status" value="1"/>
</dbReference>
<evidence type="ECO:0000256" key="6">
    <source>
        <dbReference type="ARBA" id="ARBA00022975"/>
    </source>
</evidence>
<comment type="subunit">
    <text evidence="7">Contains catalytic and regulatory chains.</text>
</comment>
<keyword evidence="10" id="KW-0808">Transferase</keyword>
<comment type="cofactor">
    <cofactor evidence="7">
        <name>Zn(2+)</name>
        <dbReference type="ChEBI" id="CHEBI:29105"/>
    </cofactor>
    <text evidence="7">Binds 1 zinc ion per subunit.</text>
</comment>
<evidence type="ECO:0000256" key="2">
    <source>
        <dbReference type="ARBA" id="ARBA00010498"/>
    </source>
</evidence>
<dbReference type="AlphaFoldDB" id="A0A7J3ZKC4"/>
<feature type="binding site" evidence="7">
    <location>
        <position position="138"/>
    </location>
    <ligand>
        <name>Zn(2+)</name>
        <dbReference type="ChEBI" id="CHEBI:29105"/>
    </ligand>
</feature>
<organism evidence="10">
    <name type="scientific">Fervidicoccus fontis</name>
    <dbReference type="NCBI Taxonomy" id="683846"/>
    <lineage>
        <taxon>Archaea</taxon>
        <taxon>Thermoproteota</taxon>
        <taxon>Thermoprotei</taxon>
        <taxon>Fervidicoccales</taxon>
        <taxon>Fervidicoccaceae</taxon>
        <taxon>Fervidicoccus</taxon>
    </lineage>
</organism>
<feature type="domain" description="Aspartate carbamoyltransferase regulatory subunit C-terminal" evidence="9">
    <location>
        <begin position="102"/>
        <end position="150"/>
    </location>
</feature>
<feature type="binding site" evidence="7">
    <location>
        <position position="108"/>
    </location>
    <ligand>
        <name>Zn(2+)</name>
        <dbReference type="ChEBI" id="CHEBI:29105"/>
    </ligand>
</feature>
<evidence type="ECO:0000259" key="8">
    <source>
        <dbReference type="Pfam" id="PF01948"/>
    </source>
</evidence>